<dbReference type="SUPFAM" id="SSF54106">
    <property type="entry name" value="LysM domain"/>
    <property type="match status" value="1"/>
</dbReference>
<feature type="region of interest" description="Disordered" evidence="1">
    <location>
        <begin position="121"/>
        <end position="178"/>
    </location>
</feature>
<sequence>MPAWLGEFIEKWQAQSRSTQFTVVGIVIAAIVLMIIPWRASAEEGNPLGVQVDSQPLSGSDYYSAEPLTTNGNGSGISLGDSSITSSEDTSVATSVELTKDADYSTDLASLTAEYEANSASLAQSRSNDPSYTAPSVSSSSSSSSSSTSSSASSSSSSSSSDDSSSESSQTDTAGTYTVQSGDNAYRIATNNGLTLDEFLSLNGKTEASVTPGEVVRIQ</sequence>
<evidence type="ECO:0000256" key="1">
    <source>
        <dbReference type="SAM" id="MobiDB-lite"/>
    </source>
</evidence>
<feature type="compositionally biased region" description="Low complexity" evidence="1">
    <location>
        <begin position="136"/>
        <end position="169"/>
    </location>
</feature>
<dbReference type="InterPro" id="IPR018392">
    <property type="entry name" value="LysM"/>
</dbReference>
<feature type="transmembrane region" description="Helical" evidence="2">
    <location>
        <begin position="21"/>
        <end position="38"/>
    </location>
</feature>
<accession>A0AAC8X1F9</accession>
<feature type="domain" description="LysM" evidence="3">
    <location>
        <begin position="175"/>
        <end position="218"/>
    </location>
</feature>
<feature type="compositionally biased region" description="Polar residues" evidence="1">
    <location>
        <begin position="121"/>
        <end position="135"/>
    </location>
</feature>
<dbReference type="Gene3D" id="3.10.350.10">
    <property type="entry name" value="LysM domain"/>
    <property type="match status" value="1"/>
</dbReference>
<dbReference type="Pfam" id="PF01476">
    <property type="entry name" value="LysM"/>
    <property type="match status" value="1"/>
</dbReference>
<dbReference type="Proteomes" id="UP000067698">
    <property type="component" value="Chromosome"/>
</dbReference>
<dbReference type="EMBL" id="CP014162">
    <property type="protein sequence ID" value="AMB97905.1"/>
    <property type="molecule type" value="Genomic_DNA"/>
</dbReference>
<keyword evidence="2" id="KW-1133">Transmembrane helix</keyword>
<dbReference type="GeneID" id="92867197"/>
<keyword evidence="2" id="KW-0812">Transmembrane</keyword>
<dbReference type="PROSITE" id="PS51782">
    <property type="entry name" value="LYSM"/>
    <property type="match status" value="1"/>
</dbReference>
<dbReference type="InterPro" id="IPR036779">
    <property type="entry name" value="LysM_dom_sf"/>
</dbReference>
<reference evidence="4 5" key="1">
    <citation type="journal article" date="2016" name="Genome Announc.">
        <title>Complete Genome Sequences of Aerococcus christensenii CCUG 28831T, Aerococcus sanguinicola CCUG 43001T, Aerococcus urinae CCUG 36881T, Aerococcus urinaeequi CCUG 28094T, Aerococcus urinaehominis CCUG 42038 BT, and Aerococcus viridans CCUG 4311T.</title>
        <authorList>
            <person name="Carkaci D."/>
            <person name="Dargis R."/>
            <person name="Nielsen X.C."/>
            <person name="Skovgaard O."/>
            <person name="Fuursted K."/>
            <person name="Christensen J.J."/>
        </authorList>
    </citation>
    <scope>NUCLEOTIDE SEQUENCE [LARGE SCALE GENOMIC DNA]</scope>
    <source>
        <strain evidence="4 5">CCUG28094</strain>
    </source>
</reference>
<evidence type="ECO:0000313" key="5">
    <source>
        <dbReference type="Proteomes" id="UP000067698"/>
    </source>
</evidence>
<dbReference type="AlphaFoldDB" id="A0AAC8X1F9"/>
<dbReference type="SMART" id="SM00257">
    <property type="entry name" value="LysM"/>
    <property type="match status" value="1"/>
</dbReference>
<protein>
    <recommendedName>
        <fullName evidence="3">LysM domain-containing protein</fullName>
    </recommendedName>
</protein>
<name>A0AAC8X1F9_9LACT</name>
<organism evidence="4 5">
    <name type="scientific">Aerococcus urinaeequi</name>
    <dbReference type="NCBI Taxonomy" id="51665"/>
    <lineage>
        <taxon>Bacteria</taxon>
        <taxon>Bacillati</taxon>
        <taxon>Bacillota</taxon>
        <taxon>Bacilli</taxon>
        <taxon>Lactobacillales</taxon>
        <taxon>Aerococcaceae</taxon>
        <taxon>Aerococcus</taxon>
    </lineage>
</organism>
<dbReference type="CDD" id="cd00118">
    <property type="entry name" value="LysM"/>
    <property type="match status" value="1"/>
</dbReference>
<feature type="region of interest" description="Disordered" evidence="1">
    <location>
        <begin position="61"/>
        <end position="86"/>
    </location>
</feature>
<proteinExistence type="predicted"/>
<gene>
    <name evidence="4" type="ORF">AWM74_06465</name>
</gene>
<evidence type="ECO:0000313" key="4">
    <source>
        <dbReference type="EMBL" id="AMB97905.1"/>
    </source>
</evidence>
<evidence type="ECO:0000259" key="3">
    <source>
        <dbReference type="PROSITE" id="PS51782"/>
    </source>
</evidence>
<dbReference type="RefSeq" id="WP_026465698.1">
    <property type="nucleotide sequence ID" value="NZ_CP014162.1"/>
</dbReference>
<reference evidence="5" key="2">
    <citation type="submission" date="2016-01" db="EMBL/GenBank/DDBJ databases">
        <title>Six Aerococcus type strain genome sequencing and assembly using PacBio and Illumina Hiseq.</title>
        <authorList>
            <person name="Carkaci D."/>
            <person name="Dargis R."/>
            <person name="Nielsen X.C."/>
            <person name="Skovgaard O."/>
            <person name="Fuursted K."/>
            <person name="Christensen J.J."/>
        </authorList>
    </citation>
    <scope>NUCLEOTIDE SEQUENCE [LARGE SCALE GENOMIC DNA]</scope>
    <source>
        <strain evidence="5">CCUG28094</strain>
    </source>
</reference>
<evidence type="ECO:0000256" key="2">
    <source>
        <dbReference type="SAM" id="Phobius"/>
    </source>
</evidence>
<keyword evidence="2" id="KW-0472">Membrane</keyword>